<dbReference type="Proteomes" id="UP001178507">
    <property type="component" value="Unassembled WGS sequence"/>
</dbReference>
<name>A0AA36HZ93_9DINO</name>
<reference evidence="2" key="1">
    <citation type="submission" date="2023-08" db="EMBL/GenBank/DDBJ databases">
        <authorList>
            <person name="Chen Y."/>
            <person name="Shah S."/>
            <person name="Dougan E. K."/>
            <person name="Thang M."/>
            <person name="Chan C."/>
        </authorList>
    </citation>
    <scope>NUCLEOTIDE SEQUENCE</scope>
</reference>
<proteinExistence type="predicted"/>
<keyword evidence="3" id="KW-1185">Reference proteome</keyword>
<evidence type="ECO:0000256" key="1">
    <source>
        <dbReference type="SAM" id="MobiDB-lite"/>
    </source>
</evidence>
<evidence type="ECO:0000313" key="3">
    <source>
        <dbReference type="Proteomes" id="UP001178507"/>
    </source>
</evidence>
<sequence>MQAVQDLSGRTAAELQDTESQEEALAQKLSRAQRKTAAMAEEARRLAAYQQSLEAELARVRDATESWRSARGAARQEAQRAANHCRRVLRSVGDDAKQEEPEEHVPLPLASLAFLAPL</sequence>
<dbReference type="AlphaFoldDB" id="A0AA36HZ93"/>
<gene>
    <name evidence="2" type="ORF">EVOR1521_LOCUS6745</name>
</gene>
<accession>A0AA36HZ93</accession>
<evidence type="ECO:0000313" key="2">
    <source>
        <dbReference type="EMBL" id="CAJ1378113.1"/>
    </source>
</evidence>
<feature type="region of interest" description="Disordered" evidence="1">
    <location>
        <begin position="1"/>
        <end position="29"/>
    </location>
</feature>
<protein>
    <submittedName>
        <fullName evidence="2">Uncharacterized protein</fullName>
    </submittedName>
</protein>
<organism evidence="2 3">
    <name type="scientific">Effrenium voratum</name>
    <dbReference type="NCBI Taxonomy" id="2562239"/>
    <lineage>
        <taxon>Eukaryota</taxon>
        <taxon>Sar</taxon>
        <taxon>Alveolata</taxon>
        <taxon>Dinophyceae</taxon>
        <taxon>Suessiales</taxon>
        <taxon>Symbiodiniaceae</taxon>
        <taxon>Effrenium</taxon>
    </lineage>
</organism>
<comment type="caution">
    <text evidence="2">The sequence shown here is derived from an EMBL/GenBank/DDBJ whole genome shotgun (WGS) entry which is preliminary data.</text>
</comment>
<dbReference type="EMBL" id="CAUJNA010000514">
    <property type="protein sequence ID" value="CAJ1378113.1"/>
    <property type="molecule type" value="Genomic_DNA"/>
</dbReference>